<keyword evidence="1" id="KW-0880">Kelch repeat</keyword>
<keyword evidence="4" id="KW-1133">Transmembrane helix</keyword>
<feature type="signal peptide" evidence="5">
    <location>
        <begin position="1"/>
        <end position="22"/>
    </location>
</feature>
<protein>
    <recommendedName>
        <fullName evidence="8">Galactose oxidase</fullName>
    </recommendedName>
</protein>
<dbReference type="OrthoDB" id="2217076at2759"/>
<feature type="transmembrane region" description="Helical" evidence="4">
    <location>
        <begin position="400"/>
        <end position="420"/>
    </location>
</feature>
<dbReference type="PANTHER" id="PTHR46093:SF18">
    <property type="entry name" value="FIBRONECTIN TYPE-III DOMAIN-CONTAINING PROTEIN"/>
    <property type="match status" value="1"/>
</dbReference>
<feature type="transmembrane region" description="Helical" evidence="4">
    <location>
        <begin position="454"/>
        <end position="473"/>
    </location>
</feature>
<evidence type="ECO:0000256" key="3">
    <source>
        <dbReference type="SAM" id="MobiDB-lite"/>
    </source>
</evidence>
<evidence type="ECO:0000256" key="4">
    <source>
        <dbReference type="SAM" id="Phobius"/>
    </source>
</evidence>
<keyword evidence="7" id="KW-1185">Reference proteome</keyword>
<evidence type="ECO:0000256" key="1">
    <source>
        <dbReference type="ARBA" id="ARBA00022441"/>
    </source>
</evidence>
<name>A0A8H7R129_9FUNG</name>
<keyword evidence="4" id="KW-0812">Transmembrane</keyword>
<organism evidence="6 7">
    <name type="scientific">Mucor plumbeus</name>
    <dbReference type="NCBI Taxonomy" id="97098"/>
    <lineage>
        <taxon>Eukaryota</taxon>
        <taxon>Fungi</taxon>
        <taxon>Fungi incertae sedis</taxon>
        <taxon>Mucoromycota</taxon>
        <taxon>Mucoromycotina</taxon>
        <taxon>Mucoromycetes</taxon>
        <taxon>Mucorales</taxon>
        <taxon>Mucorineae</taxon>
        <taxon>Mucoraceae</taxon>
        <taxon>Mucor</taxon>
    </lineage>
</organism>
<dbReference type="InterPro" id="IPR015915">
    <property type="entry name" value="Kelch-typ_b-propeller"/>
</dbReference>
<gene>
    <name evidence="6" type="ORF">INT46_010193</name>
</gene>
<feature type="region of interest" description="Disordered" evidence="3">
    <location>
        <begin position="914"/>
        <end position="941"/>
    </location>
</feature>
<accession>A0A8H7R129</accession>
<dbReference type="Gene3D" id="2.120.10.80">
    <property type="entry name" value="Kelch-type beta propeller"/>
    <property type="match status" value="1"/>
</dbReference>
<feature type="transmembrane region" description="Helical" evidence="4">
    <location>
        <begin position="734"/>
        <end position="755"/>
    </location>
</feature>
<feature type="compositionally biased region" description="Polar residues" evidence="3">
    <location>
        <begin position="914"/>
        <end position="926"/>
    </location>
</feature>
<evidence type="ECO:0000313" key="6">
    <source>
        <dbReference type="EMBL" id="KAG2201388.1"/>
    </source>
</evidence>
<evidence type="ECO:0000256" key="5">
    <source>
        <dbReference type="SAM" id="SignalP"/>
    </source>
</evidence>
<dbReference type="AlphaFoldDB" id="A0A8H7R129"/>
<keyword evidence="4" id="KW-0472">Membrane</keyword>
<sequence length="941" mass="104660">MASIPNFVILVLYLTVFHTVSAYYGNILNDTSNIPSLNQGVSVAVADTIYIFGGVENKYKNVKNFNMATLKFDSNENLITNTISNTTEQLFCFPCNAYSLQDNKTIVSINMQYPSIITTDALGNMISQYVAGVSFYDISSNIWTNPQSSSFLPPMRNAFMSAISPENDAIYVMGGFYTKGNNSMTEIHKFDLKNTSSIVNMTAIYPNLNISMIGGSAQMLPNGIIVLAFGMVSVEDRTLLNTSQVTLFDTRNNQVYKQTVSGVSPPPRHALGSALGPDKTTIYYYGGGDQTTANNSNTGSAVPGLVALDTNTWTWVYPDVPGLPAVPFVYSTLTLFKNSKLITALGLVGSIYTKTIGVIINIPQSSSELQNSKMQWFLNNEEANQSYLVKGYQKGLNDSAIAGITIAVLVFIVLLLTLLWRRNPKVRSIGNYIQNEIIWQPRSGEPLWAETSRLLVRFILLFLFLAFVAYSIYRSVESPVVIQEIRIPTNTVQAPDVRFCYDGFDDTNSPASSKINVTCSFRNGTDCSSQIIKLDMVKYTPMYPDQLGTVTCFMFMSATPFSFVDDKKSYSQSTSTKMLFSFQGPPRLNTYGISDGSGVIYVDMYVPGNNPNVGAYNLTSDFPNKVTPVETREWIIDEQGANLIDSILLKPSVRTSASFDIIETKQLRMDDGWNYVGFSSTYDDSFVVNKFFKDAPQNIALLNSSAILSQLTIQPKTFTYNINNEQKVFTLLNAFAQIGGVLGLFIAIQTILFGFRPQSPWGIVHRWSFGKLRIKLTDRLAKYFNVIGTPVPLVNPVSNRLSTTFKSDKYSPTSGYPFAVDEAINQENRVHQVEERLQLMELLLKSYYLNDEVFRSLDQAVKRGNDERRRSSMGGIKRRSTDSVMAGDESNEVLELTHVKADVESSYAASINRQPSSTVFPQQRGTYQPGLALDHSNAYDN</sequence>
<evidence type="ECO:0000256" key="2">
    <source>
        <dbReference type="ARBA" id="ARBA00022737"/>
    </source>
</evidence>
<feature type="chain" id="PRO_5034949141" description="Galactose oxidase" evidence="5">
    <location>
        <begin position="23"/>
        <end position="941"/>
    </location>
</feature>
<reference evidence="6" key="1">
    <citation type="submission" date="2020-12" db="EMBL/GenBank/DDBJ databases">
        <title>Metabolic potential, ecology and presence of endohyphal bacteria is reflected in genomic diversity of Mucoromycotina.</title>
        <authorList>
            <person name="Muszewska A."/>
            <person name="Okrasinska A."/>
            <person name="Steczkiewicz K."/>
            <person name="Drgas O."/>
            <person name="Orlowska M."/>
            <person name="Perlinska-Lenart U."/>
            <person name="Aleksandrzak-Piekarczyk T."/>
            <person name="Szatraj K."/>
            <person name="Zielenkiewicz U."/>
            <person name="Pilsyk S."/>
            <person name="Malc E."/>
            <person name="Mieczkowski P."/>
            <person name="Kruszewska J.S."/>
            <person name="Biernat P."/>
            <person name="Pawlowska J."/>
        </authorList>
    </citation>
    <scope>NUCLEOTIDE SEQUENCE</scope>
    <source>
        <strain evidence="6">CBS 226.32</strain>
    </source>
</reference>
<dbReference type="Proteomes" id="UP000650833">
    <property type="component" value="Unassembled WGS sequence"/>
</dbReference>
<feature type="region of interest" description="Disordered" evidence="3">
    <location>
        <begin position="864"/>
        <end position="888"/>
    </location>
</feature>
<evidence type="ECO:0008006" key="8">
    <source>
        <dbReference type="Google" id="ProtNLM"/>
    </source>
</evidence>
<proteinExistence type="predicted"/>
<comment type="caution">
    <text evidence="6">The sequence shown here is derived from an EMBL/GenBank/DDBJ whole genome shotgun (WGS) entry which is preliminary data.</text>
</comment>
<evidence type="ECO:0000313" key="7">
    <source>
        <dbReference type="Proteomes" id="UP000650833"/>
    </source>
</evidence>
<keyword evidence="5" id="KW-0732">Signal</keyword>
<dbReference type="SUPFAM" id="SSF117281">
    <property type="entry name" value="Kelch motif"/>
    <property type="match status" value="1"/>
</dbReference>
<dbReference type="EMBL" id="JAEPRC010000287">
    <property type="protein sequence ID" value="KAG2201388.1"/>
    <property type="molecule type" value="Genomic_DNA"/>
</dbReference>
<keyword evidence="2" id="KW-0677">Repeat</keyword>
<dbReference type="PANTHER" id="PTHR46093">
    <property type="entry name" value="ACYL-COA-BINDING DOMAIN-CONTAINING PROTEIN 5"/>
    <property type="match status" value="1"/>
</dbReference>